<keyword evidence="3" id="KW-1185">Reference proteome</keyword>
<evidence type="ECO:0000256" key="1">
    <source>
        <dbReference type="SAM" id="MobiDB-lite"/>
    </source>
</evidence>
<organism evidence="2 3">
    <name type="scientific">Lymnaea stagnalis</name>
    <name type="common">Great pond snail</name>
    <name type="synonym">Helix stagnalis</name>
    <dbReference type="NCBI Taxonomy" id="6523"/>
    <lineage>
        <taxon>Eukaryota</taxon>
        <taxon>Metazoa</taxon>
        <taxon>Spiralia</taxon>
        <taxon>Lophotrochozoa</taxon>
        <taxon>Mollusca</taxon>
        <taxon>Gastropoda</taxon>
        <taxon>Heterobranchia</taxon>
        <taxon>Euthyneura</taxon>
        <taxon>Panpulmonata</taxon>
        <taxon>Hygrophila</taxon>
        <taxon>Lymnaeoidea</taxon>
        <taxon>Lymnaeidae</taxon>
        <taxon>Lymnaea</taxon>
    </lineage>
</organism>
<evidence type="ECO:0000313" key="3">
    <source>
        <dbReference type="Proteomes" id="UP001497497"/>
    </source>
</evidence>
<sequence length="102" mass="10950">KAKASSEVENVPIATPTVKFFSLKPKIFDRSSLKSEKDNKSKSELSTIFKEKSVNQLKLANGKCDGEKSTASDGSSQDSKVIASCVQDQSPVLSTSVQKLSP</sequence>
<proteinExistence type="predicted"/>
<reference evidence="2 3" key="1">
    <citation type="submission" date="2024-04" db="EMBL/GenBank/DDBJ databases">
        <authorList>
            <consortium name="Genoscope - CEA"/>
            <person name="William W."/>
        </authorList>
    </citation>
    <scope>NUCLEOTIDE SEQUENCE [LARGE SCALE GENOMIC DNA]</scope>
</reference>
<feature type="non-terminal residue" evidence="2">
    <location>
        <position position="102"/>
    </location>
</feature>
<comment type="caution">
    <text evidence="2">The sequence shown here is derived from an EMBL/GenBank/DDBJ whole genome shotgun (WGS) entry which is preliminary data.</text>
</comment>
<name>A0AAV2H5A1_LYMST</name>
<dbReference type="Proteomes" id="UP001497497">
    <property type="component" value="Unassembled WGS sequence"/>
</dbReference>
<feature type="non-terminal residue" evidence="2">
    <location>
        <position position="1"/>
    </location>
</feature>
<feature type="region of interest" description="Disordered" evidence="1">
    <location>
        <begin position="62"/>
        <end position="81"/>
    </location>
</feature>
<accession>A0AAV2H5A1</accession>
<dbReference type="EMBL" id="CAXITT010000038">
    <property type="protein sequence ID" value="CAL1528780.1"/>
    <property type="molecule type" value="Genomic_DNA"/>
</dbReference>
<evidence type="ECO:0000313" key="2">
    <source>
        <dbReference type="EMBL" id="CAL1528780.1"/>
    </source>
</evidence>
<protein>
    <submittedName>
        <fullName evidence="2">Uncharacterized protein</fullName>
    </submittedName>
</protein>
<dbReference type="AlphaFoldDB" id="A0AAV2H5A1"/>
<gene>
    <name evidence="2" type="ORF">GSLYS_00002950001</name>
</gene>